<dbReference type="EnsemblMetazoa" id="G2419.5">
    <property type="protein sequence ID" value="G2419.5:cds"/>
    <property type="gene ID" value="G2419"/>
</dbReference>
<evidence type="ECO:0000256" key="16">
    <source>
        <dbReference type="ARBA" id="ARBA00050199"/>
    </source>
</evidence>
<evidence type="ECO:0000259" key="24">
    <source>
        <dbReference type="Pfam" id="PF03061"/>
    </source>
</evidence>
<dbReference type="EnsemblMetazoa" id="G2419.1">
    <property type="protein sequence ID" value="G2419.1:cds"/>
    <property type="gene ID" value="G2419"/>
</dbReference>
<evidence type="ECO:0000256" key="12">
    <source>
        <dbReference type="ARBA" id="ARBA00023242"/>
    </source>
</evidence>
<evidence type="ECO:0000313" key="26">
    <source>
        <dbReference type="Proteomes" id="UP000005408"/>
    </source>
</evidence>
<evidence type="ECO:0000256" key="21">
    <source>
        <dbReference type="ARBA" id="ARBA00075657"/>
    </source>
</evidence>
<keyword evidence="12" id="KW-0539">Nucleus</keyword>
<dbReference type="OrthoDB" id="46529at2759"/>
<keyword evidence="9" id="KW-0443">Lipid metabolism</keyword>
<evidence type="ECO:0000256" key="13">
    <source>
        <dbReference type="ARBA" id="ARBA00047588"/>
    </source>
</evidence>
<feature type="domain" description="Thioesterase" evidence="24">
    <location>
        <begin position="59"/>
        <end position="134"/>
    </location>
</feature>
<evidence type="ECO:0000256" key="6">
    <source>
        <dbReference type="ARBA" id="ARBA00022490"/>
    </source>
</evidence>
<evidence type="ECO:0000256" key="2">
    <source>
        <dbReference type="ARBA" id="ARBA00004173"/>
    </source>
</evidence>
<evidence type="ECO:0000256" key="1">
    <source>
        <dbReference type="ARBA" id="ARBA00004123"/>
    </source>
</evidence>
<comment type="catalytic activity">
    <reaction evidence="14">
        <text>decanoyl-CoA + H2O = decanoate + CoA + H(+)</text>
        <dbReference type="Rhea" id="RHEA:40059"/>
        <dbReference type="ChEBI" id="CHEBI:15377"/>
        <dbReference type="ChEBI" id="CHEBI:15378"/>
        <dbReference type="ChEBI" id="CHEBI:27689"/>
        <dbReference type="ChEBI" id="CHEBI:57287"/>
        <dbReference type="ChEBI" id="CHEBI:61430"/>
    </reaction>
    <physiologicalReaction direction="left-to-right" evidence="14">
        <dbReference type="Rhea" id="RHEA:40060"/>
    </physiologicalReaction>
</comment>
<evidence type="ECO:0000256" key="9">
    <source>
        <dbReference type="ARBA" id="ARBA00023098"/>
    </source>
</evidence>
<evidence type="ECO:0000256" key="15">
    <source>
        <dbReference type="ARBA" id="ARBA00048074"/>
    </source>
</evidence>
<reference evidence="25" key="1">
    <citation type="submission" date="2022-08" db="UniProtKB">
        <authorList>
            <consortium name="EnsemblMetazoa"/>
        </authorList>
    </citation>
    <scope>IDENTIFICATION</scope>
    <source>
        <strain evidence="25">05x7-T-G4-1.051#20</strain>
    </source>
</reference>
<keyword evidence="6" id="KW-0963">Cytoplasm</keyword>
<dbReference type="PANTHER" id="PTHR21660:SF1">
    <property type="entry name" value="ACYL-COENZYME A THIOESTERASE 13"/>
    <property type="match status" value="1"/>
</dbReference>
<proteinExistence type="inferred from homology"/>
<name>A0A8W8KJM9_MAGGI</name>
<protein>
    <recommendedName>
        <fullName evidence="20">Acyl-coenzyme A thioesterase 13</fullName>
    </recommendedName>
    <alternativeName>
        <fullName evidence="22">Hotdog-fold thioesterase superfamily member 2</fullName>
    </alternativeName>
    <alternativeName>
        <fullName evidence="21">Palmitoyl-CoA hydrolase</fullName>
    </alternativeName>
    <alternativeName>
        <fullName evidence="23">Thioesterase superfamily member 2</fullName>
    </alternativeName>
</protein>
<comment type="catalytic activity">
    <reaction evidence="15">
        <text>dodecanoyl-CoA + H2O = dodecanoate + CoA + H(+)</text>
        <dbReference type="Rhea" id="RHEA:30135"/>
        <dbReference type="ChEBI" id="CHEBI:15377"/>
        <dbReference type="ChEBI" id="CHEBI:15378"/>
        <dbReference type="ChEBI" id="CHEBI:18262"/>
        <dbReference type="ChEBI" id="CHEBI:57287"/>
        <dbReference type="ChEBI" id="CHEBI:57375"/>
    </reaction>
    <physiologicalReaction direction="left-to-right" evidence="15">
        <dbReference type="Rhea" id="RHEA:30136"/>
    </physiologicalReaction>
</comment>
<dbReference type="Pfam" id="PF03061">
    <property type="entry name" value="4HBT"/>
    <property type="match status" value="1"/>
</dbReference>
<dbReference type="InterPro" id="IPR006683">
    <property type="entry name" value="Thioestr_dom"/>
</dbReference>
<organism evidence="25 26">
    <name type="scientific">Magallana gigas</name>
    <name type="common">Pacific oyster</name>
    <name type="synonym">Crassostrea gigas</name>
    <dbReference type="NCBI Taxonomy" id="29159"/>
    <lineage>
        <taxon>Eukaryota</taxon>
        <taxon>Metazoa</taxon>
        <taxon>Spiralia</taxon>
        <taxon>Lophotrochozoa</taxon>
        <taxon>Mollusca</taxon>
        <taxon>Bivalvia</taxon>
        <taxon>Autobranchia</taxon>
        <taxon>Pteriomorphia</taxon>
        <taxon>Ostreida</taxon>
        <taxon>Ostreoidea</taxon>
        <taxon>Ostreidae</taxon>
        <taxon>Magallana</taxon>
    </lineage>
</organism>
<accession>A0A8W8KJM9</accession>
<dbReference type="Proteomes" id="UP000005408">
    <property type="component" value="Unassembled WGS sequence"/>
</dbReference>
<comment type="catalytic activity">
    <reaction evidence="13">
        <text>octanoyl-CoA + H2O = octanoate + CoA + H(+)</text>
        <dbReference type="Rhea" id="RHEA:30143"/>
        <dbReference type="ChEBI" id="CHEBI:15377"/>
        <dbReference type="ChEBI" id="CHEBI:15378"/>
        <dbReference type="ChEBI" id="CHEBI:25646"/>
        <dbReference type="ChEBI" id="CHEBI:57287"/>
        <dbReference type="ChEBI" id="CHEBI:57386"/>
    </reaction>
    <physiologicalReaction direction="left-to-right" evidence="13">
        <dbReference type="Rhea" id="RHEA:30144"/>
    </physiologicalReaction>
</comment>
<evidence type="ECO:0000256" key="18">
    <source>
        <dbReference type="ARBA" id="ARBA00058205"/>
    </source>
</evidence>
<dbReference type="GO" id="GO:0006629">
    <property type="term" value="P:lipid metabolic process"/>
    <property type="evidence" value="ECO:0007669"/>
    <property type="project" value="UniProtKB-KW"/>
</dbReference>
<evidence type="ECO:0000256" key="11">
    <source>
        <dbReference type="ARBA" id="ARBA00023212"/>
    </source>
</evidence>
<dbReference type="EnsemblMetazoa" id="G2419.3">
    <property type="protein sequence ID" value="G2419.3:cds"/>
    <property type="gene ID" value="G2419"/>
</dbReference>
<evidence type="ECO:0000256" key="8">
    <source>
        <dbReference type="ARBA" id="ARBA00022990"/>
    </source>
</evidence>
<dbReference type="PANTHER" id="PTHR21660">
    <property type="entry name" value="THIOESTERASE SUPERFAMILY MEMBER-RELATED"/>
    <property type="match status" value="1"/>
</dbReference>
<evidence type="ECO:0000256" key="22">
    <source>
        <dbReference type="ARBA" id="ARBA00081533"/>
    </source>
</evidence>
<comment type="subcellular location">
    <subcellularLocation>
        <location evidence="3">Cytoplasm</location>
        <location evidence="3">Cytoskeleton</location>
        <location evidence="3">Spindle</location>
    </subcellularLocation>
    <subcellularLocation>
        <location evidence="4">Cytoplasm</location>
        <location evidence="4">Cytosol</location>
    </subcellularLocation>
    <subcellularLocation>
        <location evidence="2">Mitochondrion</location>
    </subcellularLocation>
    <subcellularLocation>
        <location evidence="1">Nucleus</location>
    </subcellularLocation>
</comment>
<dbReference type="InterPro" id="IPR039298">
    <property type="entry name" value="ACOT13"/>
</dbReference>
<evidence type="ECO:0000256" key="10">
    <source>
        <dbReference type="ARBA" id="ARBA00023128"/>
    </source>
</evidence>
<evidence type="ECO:0000256" key="23">
    <source>
        <dbReference type="ARBA" id="ARBA00083956"/>
    </source>
</evidence>
<dbReference type="AlphaFoldDB" id="A0A8W8KJM9"/>
<evidence type="ECO:0000256" key="19">
    <source>
        <dbReference type="ARBA" id="ARBA00064709"/>
    </source>
</evidence>
<evidence type="ECO:0000256" key="17">
    <source>
        <dbReference type="ARBA" id="ARBA00052976"/>
    </source>
</evidence>
<dbReference type="FunFam" id="3.10.129.10:FF:000021">
    <property type="entry name" value="Acyl-coenzyme A thioesterase 13"/>
    <property type="match status" value="1"/>
</dbReference>
<comment type="catalytic activity">
    <reaction evidence="17">
        <text>a fatty acyl-CoA + H2O = a fatty acid + CoA + H(+)</text>
        <dbReference type="Rhea" id="RHEA:16781"/>
        <dbReference type="ChEBI" id="CHEBI:15377"/>
        <dbReference type="ChEBI" id="CHEBI:15378"/>
        <dbReference type="ChEBI" id="CHEBI:28868"/>
        <dbReference type="ChEBI" id="CHEBI:57287"/>
        <dbReference type="ChEBI" id="CHEBI:77636"/>
    </reaction>
    <physiologicalReaction direction="left-to-right" evidence="17">
        <dbReference type="Rhea" id="RHEA:16782"/>
    </physiologicalReaction>
</comment>
<dbReference type="EnsemblMetazoa" id="G2419.4">
    <property type="protein sequence ID" value="G2419.4:cds"/>
    <property type="gene ID" value="G2419"/>
</dbReference>
<evidence type="ECO:0000256" key="3">
    <source>
        <dbReference type="ARBA" id="ARBA00004186"/>
    </source>
</evidence>
<evidence type="ECO:0000256" key="5">
    <source>
        <dbReference type="ARBA" id="ARBA00008324"/>
    </source>
</evidence>
<evidence type="ECO:0000256" key="7">
    <source>
        <dbReference type="ARBA" id="ARBA00022801"/>
    </source>
</evidence>
<dbReference type="Gene3D" id="3.10.129.10">
    <property type="entry name" value="Hotdog Thioesterase"/>
    <property type="match status" value="1"/>
</dbReference>
<evidence type="ECO:0000256" key="14">
    <source>
        <dbReference type="ARBA" id="ARBA00047969"/>
    </source>
</evidence>
<keyword evidence="26" id="KW-1185">Reference proteome</keyword>
<dbReference type="InterPro" id="IPR003736">
    <property type="entry name" value="PAAI_dom"/>
</dbReference>
<dbReference type="GO" id="GO:0005819">
    <property type="term" value="C:spindle"/>
    <property type="evidence" value="ECO:0007669"/>
    <property type="project" value="UniProtKB-SubCell"/>
</dbReference>
<comment type="catalytic activity">
    <reaction evidence="16">
        <text>hexanoyl-CoA + H2O = hexanoate + CoA + H(+)</text>
        <dbReference type="Rhea" id="RHEA:40115"/>
        <dbReference type="ChEBI" id="CHEBI:15377"/>
        <dbReference type="ChEBI" id="CHEBI:15378"/>
        <dbReference type="ChEBI" id="CHEBI:17120"/>
        <dbReference type="ChEBI" id="CHEBI:57287"/>
        <dbReference type="ChEBI" id="CHEBI:62620"/>
    </reaction>
    <physiologicalReaction direction="left-to-right" evidence="16">
        <dbReference type="Rhea" id="RHEA:40116"/>
    </physiologicalReaction>
</comment>
<keyword evidence="8" id="KW-0007">Acetylation</keyword>
<keyword evidence="11" id="KW-0206">Cytoskeleton</keyword>
<dbReference type="NCBIfam" id="TIGR00369">
    <property type="entry name" value="unchar_dom_1"/>
    <property type="match status" value="1"/>
</dbReference>
<dbReference type="GO" id="GO:0005739">
    <property type="term" value="C:mitochondrion"/>
    <property type="evidence" value="ECO:0007669"/>
    <property type="project" value="UniProtKB-SubCell"/>
</dbReference>
<comment type="similarity">
    <text evidence="5">Belongs to the thioesterase PaaI family.</text>
</comment>
<comment type="function">
    <text evidence="18">Catalyzes the hydrolysis of acyl-CoAs into free fatty acids and coenzyme A (CoASH), regulating their respective intracellular levels. Has acyl-CoA thioesterase activity towards medium (C12) and long-chain (C18) fatty acyl-CoA substrates. Can also hydrolyze 3-hydroxyphenylacetyl-CoA and 3,4-dihydroxyphenylacetyl-CoA (in vitro). May play a role in controlling adaptive thermogenesis.</text>
</comment>
<dbReference type="GO" id="GO:0047617">
    <property type="term" value="F:fatty acyl-CoA hydrolase activity"/>
    <property type="evidence" value="ECO:0007669"/>
    <property type="project" value="InterPro"/>
</dbReference>
<dbReference type="GO" id="GO:0005634">
    <property type="term" value="C:nucleus"/>
    <property type="evidence" value="ECO:0007669"/>
    <property type="project" value="UniProtKB-SubCell"/>
</dbReference>
<sequence length="152" mass="16766">MSESQTDEEGLRIAKEVAFGRVFGHKRFENILQKISIVSGGGGNITCEFEVVEDHRNSHGTLHGGLMSLLVDAVTSWALHTKVRDRNSASIDLSLRFIKPARVGETVVIEARTTRCGRRVAFLSAEIRSKEGRQLLAEGWHTKLLMAPGAKL</sequence>
<dbReference type="EnsemblMetazoa" id="G2419.2">
    <property type="protein sequence ID" value="G2419.2:cds"/>
    <property type="gene ID" value="G2419"/>
</dbReference>
<dbReference type="SUPFAM" id="SSF54637">
    <property type="entry name" value="Thioesterase/thiol ester dehydrase-isomerase"/>
    <property type="match status" value="1"/>
</dbReference>
<evidence type="ECO:0000256" key="20">
    <source>
        <dbReference type="ARBA" id="ARBA00067273"/>
    </source>
</evidence>
<dbReference type="CDD" id="cd03443">
    <property type="entry name" value="PaaI_thioesterase"/>
    <property type="match status" value="1"/>
</dbReference>
<keyword evidence="10" id="KW-0496">Mitochondrion</keyword>
<comment type="subunit">
    <text evidence="19">Homotetramer. Interacts with PCTP.</text>
</comment>
<dbReference type="GO" id="GO:0005829">
    <property type="term" value="C:cytosol"/>
    <property type="evidence" value="ECO:0007669"/>
    <property type="project" value="UniProtKB-SubCell"/>
</dbReference>
<evidence type="ECO:0000256" key="4">
    <source>
        <dbReference type="ARBA" id="ARBA00004514"/>
    </source>
</evidence>
<dbReference type="InterPro" id="IPR029069">
    <property type="entry name" value="HotDog_dom_sf"/>
</dbReference>
<dbReference type="OMA" id="TIHGGFT"/>
<keyword evidence="7" id="KW-0378">Hydrolase</keyword>
<evidence type="ECO:0000313" key="25">
    <source>
        <dbReference type="EnsemblMetazoa" id="G2419.1:cds"/>
    </source>
</evidence>